<dbReference type="Gene3D" id="3.30.559.10">
    <property type="entry name" value="Chloramphenicol acetyltransferase-like domain"/>
    <property type="match status" value="1"/>
</dbReference>
<comment type="caution">
    <text evidence="5">The sequence shown here is derived from an EMBL/GenBank/DDBJ whole genome shotgun (WGS) entry which is preliminary data.</text>
</comment>
<dbReference type="InterPro" id="IPR023213">
    <property type="entry name" value="CAT-like_dom_sf"/>
</dbReference>
<comment type="cofactor">
    <cofactor evidence="1">
        <name>(R)-lipoate</name>
        <dbReference type="ChEBI" id="CHEBI:83088"/>
    </cofactor>
</comment>
<evidence type="ECO:0000259" key="4">
    <source>
        <dbReference type="Pfam" id="PF00198"/>
    </source>
</evidence>
<dbReference type="GO" id="GO:0005737">
    <property type="term" value="C:cytoplasm"/>
    <property type="evidence" value="ECO:0007669"/>
    <property type="project" value="TreeGrafter"/>
</dbReference>
<evidence type="ECO:0000256" key="2">
    <source>
        <dbReference type="ARBA" id="ARBA00022679"/>
    </source>
</evidence>
<dbReference type="GO" id="GO:0016407">
    <property type="term" value="F:acetyltransferase activity"/>
    <property type="evidence" value="ECO:0007669"/>
    <property type="project" value="TreeGrafter"/>
</dbReference>
<organism evidence="5 6">
    <name type="scientific">Flavimaribacter sediminis</name>
    <dbReference type="NCBI Taxonomy" id="2865987"/>
    <lineage>
        <taxon>Bacteria</taxon>
        <taxon>Pseudomonadati</taxon>
        <taxon>Pseudomonadota</taxon>
        <taxon>Alphaproteobacteria</taxon>
        <taxon>Hyphomicrobiales</taxon>
        <taxon>Rhizobiaceae</taxon>
        <taxon>Flavimaribacter</taxon>
    </lineage>
</organism>
<reference evidence="5" key="1">
    <citation type="submission" date="2021-08" db="EMBL/GenBank/DDBJ databases">
        <title>Hoeflea bacterium WL0058 sp. nov., isolated from the sediment.</title>
        <authorList>
            <person name="Wang L."/>
            <person name="Zhang D."/>
        </authorList>
    </citation>
    <scope>NUCLEOTIDE SEQUENCE</scope>
    <source>
        <strain evidence="5">WL0058</strain>
    </source>
</reference>
<gene>
    <name evidence="5" type="ORF">K1W69_11715</name>
</gene>
<keyword evidence="2" id="KW-0808">Transferase</keyword>
<dbReference type="SUPFAM" id="SSF52777">
    <property type="entry name" value="CoA-dependent acyltransferases"/>
    <property type="match status" value="1"/>
</dbReference>
<dbReference type="EMBL" id="JAICBX010000002">
    <property type="protein sequence ID" value="MBW8637856.1"/>
    <property type="molecule type" value="Genomic_DNA"/>
</dbReference>
<evidence type="ECO:0000256" key="3">
    <source>
        <dbReference type="ARBA" id="ARBA00023315"/>
    </source>
</evidence>
<dbReference type="Proteomes" id="UP001196509">
    <property type="component" value="Unassembled WGS sequence"/>
</dbReference>
<dbReference type="InterPro" id="IPR050743">
    <property type="entry name" value="2-oxoacid_DH_E2_comp"/>
</dbReference>
<evidence type="ECO:0000256" key="1">
    <source>
        <dbReference type="ARBA" id="ARBA00001938"/>
    </source>
</evidence>
<evidence type="ECO:0000313" key="5">
    <source>
        <dbReference type="EMBL" id="MBW8637856.1"/>
    </source>
</evidence>
<proteinExistence type="predicted"/>
<sequence length="243" mass="25979">MDYEIRQLSPMQRMASRNMLRMVQESAGVTVHGEFPADGLVEFQDERNRDRRSRGLDRITPTHLLVKCLAVALKRHPSLNAHFDGSDLKCFRSSNIGLAVATDDGDLIVPVIRAADTLSLDEVAACARDLAGRARSGKLQLAETRGATFTLSSVAGFPSVLFATPVVPLPQVAILAVGAIRQAPVAAHGQLGIGHVLPVSLSFDHRPINGAAASAFLETLSRIVGDPAEHLTSTETQTGKTKT</sequence>
<keyword evidence="6" id="KW-1185">Reference proteome</keyword>
<accession>A0AAE2ZKI3</accession>
<feature type="domain" description="2-oxoacid dehydrogenase acyltransferase catalytic" evidence="4">
    <location>
        <begin position="3"/>
        <end position="230"/>
    </location>
</feature>
<name>A0AAE2ZKI3_9HYPH</name>
<dbReference type="PANTHER" id="PTHR43178:SF5">
    <property type="entry name" value="LIPOAMIDE ACYLTRANSFERASE COMPONENT OF BRANCHED-CHAIN ALPHA-KETO ACID DEHYDROGENASE COMPLEX, MITOCHONDRIAL"/>
    <property type="match status" value="1"/>
</dbReference>
<dbReference type="RefSeq" id="WP_220228529.1">
    <property type="nucleotide sequence ID" value="NZ_JAICBX010000002.1"/>
</dbReference>
<dbReference type="AlphaFoldDB" id="A0AAE2ZKI3"/>
<dbReference type="GO" id="GO:0031405">
    <property type="term" value="F:lipoic acid binding"/>
    <property type="evidence" value="ECO:0007669"/>
    <property type="project" value="TreeGrafter"/>
</dbReference>
<keyword evidence="3" id="KW-0012">Acyltransferase</keyword>
<protein>
    <submittedName>
        <fullName evidence="5">2-oxo acid dehydrogenase subunit E2</fullName>
    </submittedName>
</protein>
<evidence type="ECO:0000313" key="6">
    <source>
        <dbReference type="Proteomes" id="UP001196509"/>
    </source>
</evidence>
<dbReference type="InterPro" id="IPR001078">
    <property type="entry name" value="2-oxoacid_DH_actylTfrase"/>
</dbReference>
<dbReference type="PANTHER" id="PTHR43178">
    <property type="entry name" value="DIHYDROLIPOAMIDE ACETYLTRANSFERASE COMPONENT OF PYRUVATE DEHYDROGENASE COMPLEX"/>
    <property type="match status" value="1"/>
</dbReference>
<dbReference type="Pfam" id="PF00198">
    <property type="entry name" value="2-oxoacid_dh"/>
    <property type="match status" value="1"/>
</dbReference>